<gene>
    <name evidence="3" type="ORF">K1X11_002425</name>
</gene>
<keyword evidence="1" id="KW-0732">Signal</keyword>
<dbReference type="Proteomes" id="UP000738431">
    <property type="component" value="Chromosome"/>
</dbReference>
<dbReference type="InterPro" id="IPR050312">
    <property type="entry name" value="IolE/XylAMocC-like"/>
</dbReference>
<dbReference type="InterPro" id="IPR006311">
    <property type="entry name" value="TAT_signal"/>
</dbReference>
<dbReference type="Gene3D" id="3.20.20.150">
    <property type="entry name" value="Divalent-metal-dependent TIM barrel enzymes"/>
    <property type="match status" value="1"/>
</dbReference>
<feature type="domain" description="Xylose isomerase-like TIM barrel" evidence="2">
    <location>
        <begin position="53"/>
        <end position="278"/>
    </location>
</feature>
<accession>A0ABZ1CD64</accession>
<reference evidence="3 4" key="1">
    <citation type="submission" date="2021-08" db="EMBL/GenBank/DDBJ databases">
        <authorList>
            <person name="Zhang D."/>
            <person name="Zhang A."/>
            <person name="Wang L."/>
        </authorList>
    </citation>
    <scope>NUCLEOTIDE SEQUENCE [LARGE SCALE GENOMIC DNA]</scope>
    <source>
        <strain evidence="3 4">WL0086</strain>
    </source>
</reference>
<dbReference type="SUPFAM" id="SSF51658">
    <property type="entry name" value="Xylose isomerase-like"/>
    <property type="match status" value="1"/>
</dbReference>
<evidence type="ECO:0000256" key="1">
    <source>
        <dbReference type="SAM" id="SignalP"/>
    </source>
</evidence>
<evidence type="ECO:0000313" key="4">
    <source>
        <dbReference type="Proteomes" id="UP000738431"/>
    </source>
</evidence>
<feature type="signal peptide" evidence="1">
    <location>
        <begin position="1"/>
        <end position="27"/>
    </location>
</feature>
<keyword evidence="3" id="KW-0413">Isomerase</keyword>
<name>A0ABZ1CD64_9BACT</name>
<feature type="chain" id="PRO_5045781108" evidence="1">
    <location>
        <begin position="28"/>
        <end position="296"/>
    </location>
</feature>
<evidence type="ECO:0000313" key="3">
    <source>
        <dbReference type="EMBL" id="WRQ88245.1"/>
    </source>
</evidence>
<dbReference type="PROSITE" id="PS51318">
    <property type="entry name" value="TAT"/>
    <property type="match status" value="1"/>
</dbReference>
<dbReference type="RefSeq" id="WP_221028727.1">
    <property type="nucleotide sequence ID" value="NZ_CP139781.1"/>
</dbReference>
<dbReference type="PANTHER" id="PTHR12110:SF53">
    <property type="entry name" value="BLR5974 PROTEIN"/>
    <property type="match status" value="1"/>
</dbReference>
<dbReference type="PANTHER" id="PTHR12110">
    <property type="entry name" value="HYDROXYPYRUVATE ISOMERASE"/>
    <property type="match status" value="1"/>
</dbReference>
<reference evidence="3 4" key="2">
    <citation type="submission" date="2023-12" db="EMBL/GenBank/DDBJ databases">
        <title>Description of an unclassified Opitutus bacterium of Verrucomicrobiota.</title>
        <authorList>
            <person name="Zhang D.-F."/>
        </authorList>
    </citation>
    <scope>NUCLEOTIDE SEQUENCE [LARGE SCALE GENOMIC DNA]</scope>
    <source>
        <strain evidence="3 4">WL0086</strain>
    </source>
</reference>
<dbReference type="InterPro" id="IPR013022">
    <property type="entry name" value="Xyl_isomerase-like_TIM-brl"/>
</dbReference>
<evidence type="ECO:0000259" key="2">
    <source>
        <dbReference type="Pfam" id="PF01261"/>
    </source>
</evidence>
<proteinExistence type="predicted"/>
<keyword evidence="4" id="KW-1185">Reference proteome</keyword>
<dbReference type="EMBL" id="CP139781">
    <property type="protein sequence ID" value="WRQ88245.1"/>
    <property type="molecule type" value="Genomic_DNA"/>
</dbReference>
<sequence length="296" mass="32256">MNLTRRYFLTTSATALAAAALAPRLLAAPSALPRFPVAVCDWMILKRQKLGAFKRTSEIGADGLELDMGGLGDRPTFDNKLLDPAAREQFLAEAAKYDLRLSSIAMSGFYAQSFAERDGIERVVEDTITTTVAMGVRTIFLPLGVRSDLVAHPELRPAVVARLKAAGQRAADAGVVIGIESAYDAAGELALLQDIDSPAVKSYFNFANALQNDRDLHAELRTLGAANICQIHASNKDVHWLENDPQIDLPAVKATLDDMGWHGWLVIERSRDASNTRDVVGNYGANTRYLKKVFQS</sequence>
<dbReference type="Pfam" id="PF01261">
    <property type="entry name" value="AP_endonuc_2"/>
    <property type="match status" value="1"/>
</dbReference>
<protein>
    <submittedName>
        <fullName evidence="3">Sugar phosphate isomerase/epimerase family protein</fullName>
    </submittedName>
</protein>
<organism evidence="3 4">
    <name type="scientific">Actomonas aquatica</name>
    <dbReference type="NCBI Taxonomy" id="2866162"/>
    <lineage>
        <taxon>Bacteria</taxon>
        <taxon>Pseudomonadati</taxon>
        <taxon>Verrucomicrobiota</taxon>
        <taxon>Opitutia</taxon>
        <taxon>Opitutales</taxon>
        <taxon>Opitutaceae</taxon>
        <taxon>Actomonas</taxon>
    </lineage>
</organism>
<dbReference type="GO" id="GO:0016853">
    <property type="term" value="F:isomerase activity"/>
    <property type="evidence" value="ECO:0007669"/>
    <property type="project" value="UniProtKB-KW"/>
</dbReference>
<dbReference type="InterPro" id="IPR036237">
    <property type="entry name" value="Xyl_isomerase-like_sf"/>
</dbReference>